<protein>
    <submittedName>
        <fullName evidence="1">Uncharacterized protein</fullName>
    </submittedName>
</protein>
<evidence type="ECO:0000313" key="1">
    <source>
        <dbReference type="EMBL" id="MXQ67715.1"/>
    </source>
</evidence>
<dbReference type="RefSeq" id="WP_161105901.1">
    <property type="nucleotide sequence ID" value="NZ_JBHLYI010000011.1"/>
</dbReference>
<evidence type="ECO:0000313" key="2">
    <source>
        <dbReference type="Proteomes" id="UP000431901"/>
    </source>
</evidence>
<comment type="caution">
    <text evidence="1">The sequence shown here is derived from an EMBL/GenBank/DDBJ whole genome shotgun (WGS) entry which is preliminary data.</text>
</comment>
<gene>
    <name evidence="1" type="ORF">GQ466_27220</name>
</gene>
<reference evidence="1 2" key="1">
    <citation type="submission" date="2019-12" db="EMBL/GenBank/DDBJ databases">
        <title>Nocardia macrotermitis sp. nov. and Nocardia aurantia sp. nov., isolated from the gut of the fungus growing-termite Macrotermes natalensis.</title>
        <authorList>
            <person name="Christine B."/>
            <person name="Rene B."/>
        </authorList>
    </citation>
    <scope>NUCLEOTIDE SEQUENCE [LARGE SCALE GENOMIC DNA]</scope>
    <source>
        <strain evidence="1 2">DSM 102126</strain>
    </source>
</reference>
<sequence>MCDYYDPTDPEVAARLGKIRYRYTVLTAADPFDCDEDVSTELKELEKEYFYATGKDITLMDDEEAYTWANKGAKEAEALLGY</sequence>
<name>A0A6I4WHD7_9ACTN</name>
<organism evidence="1 2">
    <name type="scientific">Actinomadura rayongensis</name>
    <dbReference type="NCBI Taxonomy" id="1429076"/>
    <lineage>
        <taxon>Bacteria</taxon>
        <taxon>Bacillati</taxon>
        <taxon>Actinomycetota</taxon>
        <taxon>Actinomycetes</taxon>
        <taxon>Streptosporangiales</taxon>
        <taxon>Thermomonosporaceae</taxon>
        <taxon>Actinomadura</taxon>
    </lineage>
</organism>
<keyword evidence="2" id="KW-1185">Reference proteome</keyword>
<accession>A0A6I4WHD7</accession>
<dbReference type="AlphaFoldDB" id="A0A6I4WHD7"/>
<dbReference type="Proteomes" id="UP000431901">
    <property type="component" value="Unassembled WGS sequence"/>
</dbReference>
<proteinExistence type="predicted"/>
<dbReference type="EMBL" id="WUTW01000008">
    <property type="protein sequence ID" value="MXQ67715.1"/>
    <property type="molecule type" value="Genomic_DNA"/>
</dbReference>